<evidence type="ECO:0000313" key="1">
    <source>
        <dbReference type="EMBL" id="CAI2190631.1"/>
    </source>
</evidence>
<organism evidence="1 2">
    <name type="scientific">Funneliformis geosporum</name>
    <dbReference type="NCBI Taxonomy" id="1117311"/>
    <lineage>
        <taxon>Eukaryota</taxon>
        <taxon>Fungi</taxon>
        <taxon>Fungi incertae sedis</taxon>
        <taxon>Mucoromycota</taxon>
        <taxon>Glomeromycotina</taxon>
        <taxon>Glomeromycetes</taxon>
        <taxon>Glomerales</taxon>
        <taxon>Glomeraceae</taxon>
        <taxon>Funneliformis</taxon>
    </lineage>
</organism>
<gene>
    <name evidence="1" type="ORF">FWILDA_LOCUS14672</name>
</gene>
<dbReference type="Proteomes" id="UP001153678">
    <property type="component" value="Unassembled WGS sequence"/>
</dbReference>
<dbReference type="EMBL" id="CAMKVN010006719">
    <property type="protein sequence ID" value="CAI2190631.1"/>
    <property type="molecule type" value="Genomic_DNA"/>
</dbReference>
<keyword evidence="2" id="KW-1185">Reference proteome</keyword>
<dbReference type="AlphaFoldDB" id="A0A9W4T3M4"/>
<protein>
    <submittedName>
        <fullName evidence="1">8400_t:CDS:1</fullName>
    </submittedName>
</protein>
<accession>A0A9W4T3M4</accession>
<reference evidence="1" key="1">
    <citation type="submission" date="2022-08" db="EMBL/GenBank/DDBJ databases">
        <authorList>
            <person name="Kallberg Y."/>
            <person name="Tangrot J."/>
            <person name="Rosling A."/>
        </authorList>
    </citation>
    <scope>NUCLEOTIDE SEQUENCE</scope>
    <source>
        <strain evidence="1">Wild A</strain>
    </source>
</reference>
<sequence>VEQSQNDDFFEMDMLKDTSYNILNSLDLKNSIIKQNYNAISSLSCENEKKKLQSQEQLVGNNNLVIKESSQTFCE</sequence>
<proteinExistence type="predicted"/>
<name>A0A9W4T3M4_9GLOM</name>
<evidence type="ECO:0000313" key="2">
    <source>
        <dbReference type="Proteomes" id="UP001153678"/>
    </source>
</evidence>
<comment type="caution">
    <text evidence="1">The sequence shown here is derived from an EMBL/GenBank/DDBJ whole genome shotgun (WGS) entry which is preliminary data.</text>
</comment>
<feature type="non-terminal residue" evidence="1">
    <location>
        <position position="1"/>
    </location>
</feature>